<dbReference type="Gene3D" id="3.40.50.300">
    <property type="entry name" value="P-loop containing nucleotide triphosphate hydrolases"/>
    <property type="match status" value="1"/>
</dbReference>
<proteinExistence type="inferred from homology"/>
<comment type="pathway">
    <text evidence="5">Purine metabolism; AMP biosynthesis via salvage pathway; AMP from ADP: step 1/1.</text>
</comment>
<dbReference type="RefSeq" id="WP_131840332.1">
    <property type="nucleotide sequence ID" value="NZ_SLWB01000017.1"/>
</dbReference>
<feature type="binding site" evidence="5">
    <location>
        <position position="32"/>
    </location>
    <ligand>
        <name>AMP</name>
        <dbReference type="ChEBI" id="CHEBI:456215"/>
    </ligand>
</feature>
<comment type="caution">
    <text evidence="5">Lacks conserved residue(s) required for the propagation of feature annotation.</text>
</comment>
<dbReference type="Pfam" id="PF00406">
    <property type="entry name" value="ADK"/>
    <property type="match status" value="1"/>
</dbReference>
<comment type="subcellular location">
    <subcellularLocation>
        <location evidence="5 7">Cytoplasm</location>
    </subcellularLocation>
</comment>
<accession>A0A4V2RN99</accession>
<keyword evidence="3 5" id="KW-0547">Nucleotide-binding</keyword>
<evidence type="ECO:0000256" key="2">
    <source>
        <dbReference type="ARBA" id="ARBA00022727"/>
    </source>
</evidence>
<feature type="binding site" evidence="5">
    <location>
        <begin position="86"/>
        <end position="89"/>
    </location>
    <ligand>
        <name>AMP</name>
        <dbReference type="ChEBI" id="CHEBI:456215"/>
    </ligand>
</feature>
<evidence type="ECO:0000256" key="7">
    <source>
        <dbReference type="RuleBase" id="RU003331"/>
    </source>
</evidence>
<dbReference type="GO" id="GO:0044209">
    <property type="term" value="P:AMP salvage"/>
    <property type="evidence" value="ECO:0007669"/>
    <property type="project" value="UniProtKB-UniRule"/>
</dbReference>
<dbReference type="HAMAP" id="MF_00235">
    <property type="entry name" value="Adenylate_kinase_Adk"/>
    <property type="match status" value="1"/>
</dbReference>
<dbReference type="GO" id="GO:0004017">
    <property type="term" value="F:AMP kinase activity"/>
    <property type="evidence" value="ECO:0007669"/>
    <property type="project" value="UniProtKB-UniRule"/>
</dbReference>
<comment type="subunit">
    <text evidence="5 7">Monomer.</text>
</comment>
<keyword evidence="2 5" id="KW-0545">Nucleotide biosynthesis</keyword>
<evidence type="ECO:0000313" key="8">
    <source>
        <dbReference type="EMBL" id="TCN62930.1"/>
    </source>
</evidence>
<gene>
    <name evidence="5" type="primary">adk</name>
    <name evidence="8" type="ORF">CLV25_11769</name>
</gene>
<feature type="binding site" evidence="5">
    <location>
        <position position="134"/>
    </location>
    <ligand>
        <name>AMP</name>
        <dbReference type="ChEBI" id="CHEBI:456215"/>
    </ligand>
</feature>
<comment type="function">
    <text evidence="5">Catalyzes the reversible transfer of the terminal phosphate group between ATP and AMP. Plays an important role in cellular energy homeostasis and in adenine nucleotide metabolism.</text>
</comment>
<evidence type="ECO:0000256" key="3">
    <source>
        <dbReference type="ARBA" id="ARBA00022741"/>
    </source>
</evidence>
<dbReference type="InterPro" id="IPR033690">
    <property type="entry name" value="Adenylat_kinase_CS"/>
</dbReference>
<dbReference type="OrthoDB" id="9805030at2"/>
<dbReference type="EC" id="2.7.4.3" evidence="5 7"/>
<keyword evidence="1 5" id="KW-0808">Transferase</keyword>
<evidence type="ECO:0000256" key="4">
    <source>
        <dbReference type="ARBA" id="ARBA00022777"/>
    </source>
</evidence>
<evidence type="ECO:0000256" key="1">
    <source>
        <dbReference type="ARBA" id="ARBA00022679"/>
    </source>
</evidence>
<dbReference type="GO" id="GO:0005737">
    <property type="term" value="C:cytoplasm"/>
    <property type="evidence" value="ECO:0007669"/>
    <property type="project" value="UniProtKB-SubCell"/>
</dbReference>
<keyword evidence="4 5" id="KW-0418">Kinase</keyword>
<comment type="domain">
    <text evidence="5">Consists of three domains, a large central CORE domain and two small peripheral domains, NMPbind and LID, which undergo movements during catalysis. The LID domain closes over the site of phosphoryl transfer upon ATP binding. Assembling and dissambling the active center during each catalytic cycle provides an effective means to prevent ATP hydrolysis.</text>
</comment>
<dbReference type="EMBL" id="SLWB01000017">
    <property type="protein sequence ID" value="TCN62930.1"/>
    <property type="molecule type" value="Genomic_DNA"/>
</dbReference>
<reference evidence="8 9" key="1">
    <citation type="submission" date="2019-03" db="EMBL/GenBank/DDBJ databases">
        <title>Genomic Encyclopedia of Archaeal and Bacterial Type Strains, Phase II (KMG-II): from individual species to whole genera.</title>
        <authorList>
            <person name="Goeker M."/>
        </authorList>
    </citation>
    <scope>NUCLEOTIDE SEQUENCE [LARGE SCALE GENOMIC DNA]</scope>
    <source>
        <strain evidence="8 9">RL-C</strain>
    </source>
</reference>
<feature type="binding site" evidence="5">
    <location>
        <position position="146"/>
    </location>
    <ligand>
        <name>AMP</name>
        <dbReference type="ChEBI" id="CHEBI:456215"/>
    </ligand>
</feature>
<dbReference type="AlphaFoldDB" id="A0A4V2RN99"/>
<dbReference type="UniPathway" id="UPA00588">
    <property type="reaction ID" value="UER00649"/>
</dbReference>
<protein>
    <recommendedName>
        <fullName evidence="5 7">Adenylate kinase</fullName>
        <shortName evidence="5">AK</shortName>
        <ecNumber evidence="5 7">2.7.4.3</ecNumber>
    </recommendedName>
    <alternativeName>
        <fullName evidence="5">ATP-AMP transphosphorylase</fullName>
    </alternativeName>
    <alternativeName>
        <fullName evidence="5">ATP:AMP phosphotransferase</fullName>
    </alternativeName>
    <alternativeName>
        <fullName evidence="5">Adenylate monophosphate kinase</fullName>
    </alternativeName>
</protein>
<dbReference type="InterPro" id="IPR027417">
    <property type="entry name" value="P-loop_NTPase"/>
</dbReference>
<name>A0A4V2RN99_9BACT</name>
<dbReference type="PRINTS" id="PR00094">
    <property type="entry name" value="ADENYLTKNASE"/>
</dbReference>
<dbReference type="CDD" id="cd01428">
    <property type="entry name" value="ADK"/>
    <property type="match status" value="1"/>
</dbReference>
<keyword evidence="5 7" id="KW-0067">ATP-binding</keyword>
<feature type="binding site" evidence="5">
    <location>
        <position position="128"/>
    </location>
    <ligand>
        <name>ATP</name>
        <dbReference type="ChEBI" id="CHEBI:30616"/>
    </ligand>
</feature>
<dbReference type="GO" id="GO:0005524">
    <property type="term" value="F:ATP binding"/>
    <property type="evidence" value="ECO:0007669"/>
    <property type="project" value="UniProtKB-UniRule"/>
</dbReference>
<comment type="caution">
    <text evidence="8">The sequence shown here is derived from an EMBL/GenBank/DDBJ whole genome shotgun (WGS) entry which is preliminary data.</text>
</comment>
<evidence type="ECO:0000313" key="9">
    <source>
        <dbReference type="Proteomes" id="UP000294830"/>
    </source>
</evidence>
<feature type="binding site" evidence="5">
    <location>
        <begin position="58"/>
        <end position="60"/>
    </location>
    <ligand>
        <name>AMP</name>
        <dbReference type="ChEBI" id="CHEBI:456215"/>
    </ligand>
</feature>
<dbReference type="InterPro" id="IPR000850">
    <property type="entry name" value="Adenylat/UMP-CMP_kin"/>
</dbReference>
<comment type="similarity">
    <text evidence="5 6">Belongs to the adenylate kinase family.</text>
</comment>
<feature type="binding site" evidence="5">
    <location>
        <position position="37"/>
    </location>
    <ligand>
        <name>AMP</name>
        <dbReference type="ChEBI" id="CHEBI:456215"/>
    </ligand>
</feature>
<feature type="binding site" evidence="5">
    <location>
        <position position="174"/>
    </location>
    <ligand>
        <name>ATP</name>
        <dbReference type="ChEBI" id="CHEBI:30616"/>
    </ligand>
</feature>
<feature type="binding site" evidence="5">
    <location>
        <position position="93"/>
    </location>
    <ligand>
        <name>AMP</name>
        <dbReference type="ChEBI" id="CHEBI:456215"/>
    </ligand>
</feature>
<keyword evidence="9" id="KW-1185">Reference proteome</keyword>
<feature type="region of interest" description="NMP" evidence="5">
    <location>
        <begin position="31"/>
        <end position="60"/>
    </location>
</feature>
<sequence>MEILILFGAPFSGKGTQGEILAQKTGYLHVSTGDILRTQRKMHTSLGLKAESYIRQGHLVPDDLLDELIEDEIIKCKKGKGIILDGYPRTINQAYTLHLLAQKHGVAIRRVLFLDVPHEVLIARGIHRGKTSDRIDDKDPDVMNKRIEIYHSETKPVGKYYVDRNLSVTISGIGEVEEVAERILASI</sequence>
<dbReference type="NCBIfam" id="NF011100">
    <property type="entry name" value="PRK14527.1"/>
    <property type="match status" value="1"/>
</dbReference>
<keyword evidence="5" id="KW-0963">Cytoplasm</keyword>
<dbReference type="PROSITE" id="PS00113">
    <property type="entry name" value="ADENYLATE_KINASE"/>
    <property type="match status" value="1"/>
</dbReference>
<dbReference type="Proteomes" id="UP000294830">
    <property type="component" value="Unassembled WGS sequence"/>
</dbReference>
<dbReference type="PANTHER" id="PTHR23359">
    <property type="entry name" value="NUCLEOTIDE KINASE"/>
    <property type="match status" value="1"/>
</dbReference>
<organism evidence="8 9">
    <name type="scientific">Acetobacteroides hydrogenigenes</name>
    <dbReference type="NCBI Taxonomy" id="979970"/>
    <lineage>
        <taxon>Bacteria</taxon>
        <taxon>Pseudomonadati</taxon>
        <taxon>Bacteroidota</taxon>
        <taxon>Bacteroidia</taxon>
        <taxon>Bacteroidales</taxon>
        <taxon>Rikenellaceae</taxon>
        <taxon>Acetobacteroides</taxon>
    </lineage>
</organism>
<dbReference type="SUPFAM" id="SSF52540">
    <property type="entry name" value="P-loop containing nucleoside triphosphate hydrolases"/>
    <property type="match status" value="1"/>
</dbReference>
<evidence type="ECO:0000256" key="5">
    <source>
        <dbReference type="HAMAP-Rule" id="MF_00235"/>
    </source>
</evidence>
<evidence type="ECO:0000256" key="6">
    <source>
        <dbReference type="RuleBase" id="RU003330"/>
    </source>
</evidence>
<comment type="catalytic activity">
    <reaction evidence="5 7">
        <text>AMP + ATP = 2 ADP</text>
        <dbReference type="Rhea" id="RHEA:12973"/>
        <dbReference type="ChEBI" id="CHEBI:30616"/>
        <dbReference type="ChEBI" id="CHEBI:456215"/>
        <dbReference type="ChEBI" id="CHEBI:456216"/>
        <dbReference type="EC" id="2.7.4.3"/>
    </reaction>
</comment>